<dbReference type="RefSeq" id="WP_338201417.1">
    <property type="nucleotide sequence ID" value="NZ_JAEKNR010000108.1"/>
</dbReference>
<protein>
    <submittedName>
        <fullName evidence="1">Uncharacterized protein</fullName>
    </submittedName>
</protein>
<comment type="caution">
    <text evidence="1">The sequence shown here is derived from an EMBL/GenBank/DDBJ whole genome shotgun (WGS) entry which is preliminary data.</text>
</comment>
<reference evidence="1" key="1">
    <citation type="submission" date="2020-10" db="EMBL/GenBank/DDBJ databases">
        <title>Ca. Dormibacterota MAGs.</title>
        <authorList>
            <person name="Montgomery K."/>
        </authorList>
    </citation>
    <scope>NUCLEOTIDE SEQUENCE [LARGE SCALE GENOMIC DNA]</scope>
    <source>
        <strain evidence="1">SC8812_S17_10</strain>
    </source>
</reference>
<proteinExistence type="predicted"/>
<organism evidence="1 2">
    <name type="scientific">Candidatus Nephthysia bennettiae</name>
    <dbReference type="NCBI Taxonomy" id="3127016"/>
    <lineage>
        <taxon>Bacteria</taxon>
        <taxon>Bacillati</taxon>
        <taxon>Candidatus Dormiibacterota</taxon>
        <taxon>Candidatus Dormibacteria</taxon>
        <taxon>Candidatus Dormibacterales</taxon>
        <taxon>Candidatus Dormibacteraceae</taxon>
        <taxon>Candidatus Nephthysia</taxon>
    </lineage>
</organism>
<name>A0A934N8X9_9BACT</name>
<dbReference type="Proteomes" id="UP000612893">
    <property type="component" value="Unassembled WGS sequence"/>
</dbReference>
<evidence type="ECO:0000313" key="2">
    <source>
        <dbReference type="Proteomes" id="UP000612893"/>
    </source>
</evidence>
<sequence length="74" mass="8326">MPPEAEEFARLPGEEHGTAPDAEHCVLVCQELIGFSELMLTGPELHLEAGQIHRRLAHYRCRLSYWQGEEDPAG</sequence>
<accession>A0A934N8X9</accession>
<gene>
    <name evidence="1" type="ORF">JF922_10130</name>
</gene>
<keyword evidence="2" id="KW-1185">Reference proteome</keyword>
<dbReference type="EMBL" id="JAEKNR010000108">
    <property type="protein sequence ID" value="MBJ7598428.1"/>
    <property type="molecule type" value="Genomic_DNA"/>
</dbReference>
<evidence type="ECO:0000313" key="1">
    <source>
        <dbReference type="EMBL" id="MBJ7598428.1"/>
    </source>
</evidence>
<dbReference type="AlphaFoldDB" id="A0A934N8X9"/>